<evidence type="ECO:0000256" key="5">
    <source>
        <dbReference type="ARBA" id="ARBA00023136"/>
    </source>
</evidence>
<dbReference type="GO" id="GO:0005886">
    <property type="term" value="C:plasma membrane"/>
    <property type="evidence" value="ECO:0007669"/>
    <property type="project" value="TreeGrafter"/>
</dbReference>
<evidence type="ECO:0000256" key="4">
    <source>
        <dbReference type="ARBA" id="ARBA00022989"/>
    </source>
</evidence>
<accession>A0A8B7SI17</accession>
<feature type="transmembrane region" description="Helical" evidence="6">
    <location>
        <begin position="78"/>
        <end position="102"/>
    </location>
</feature>
<dbReference type="RefSeq" id="XP_019511565.1">
    <property type="nucleotide sequence ID" value="XM_019656020.1"/>
</dbReference>
<name>A0A8B7SI17_HIPAR</name>
<keyword evidence="3 6" id="KW-0812">Transmembrane</keyword>
<dbReference type="Pfam" id="PF04103">
    <property type="entry name" value="CD20"/>
    <property type="match status" value="1"/>
</dbReference>
<sequence>MDSNTERHPVFLIFPPEVTVPKFQSMDYGATTYESSIPFPKFLATNVKIFGTIQILFGLMNFSFGVIFLFTFENPYPRYPFIFVTGYPFWSSILFINSGAFLVALERKTTETLVKMSRSMNLFSALAAMAGIILLAFGFIVDQNYLCGFSGEVSECKAITALFIVSMPPFSGLVIKAYGAPNQHHPNNVADTCIFFIHKHFQRSKYLIDIIPDTVE</sequence>
<evidence type="ECO:0000313" key="7">
    <source>
        <dbReference type="Proteomes" id="UP000694851"/>
    </source>
</evidence>
<dbReference type="InterPro" id="IPR030417">
    <property type="entry name" value="MS4A"/>
</dbReference>
<dbReference type="Proteomes" id="UP000694851">
    <property type="component" value="Unplaced"/>
</dbReference>
<dbReference type="GO" id="GO:0007166">
    <property type="term" value="P:cell surface receptor signaling pathway"/>
    <property type="evidence" value="ECO:0007669"/>
    <property type="project" value="TreeGrafter"/>
</dbReference>
<feature type="transmembrane region" description="Helical" evidence="6">
    <location>
        <begin position="49"/>
        <end position="72"/>
    </location>
</feature>
<protein>
    <submittedName>
        <fullName evidence="8">Membrane-spanning 4-domains subfamily A member 5-like isoform X1</fullName>
    </submittedName>
</protein>
<keyword evidence="5 6" id="KW-0472">Membrane</keyword>
<dbReference type="OrthoDB" id="10071849at2759"/>
<comment type="subcellular location">
    <subcellularLocation>
        <location evidence="1">Membrane</location>
        <topology evidence="1">Multi-pass membrane protein</topology>
    </subcellularLocation>
</comment>
<feature type="transmembrane region" description="Helical" evidence="6">
    <location>
        <begin position="122"/>
        <end position="141"/>
    </location>
</feature>
<evidence type="ECO:0000256" key="3">
    <source>
        <dbReference type="ARBA" id="ARBA00022692"/>
    </source>
</evidence>
<comment type="similarity">
    <text evidence="2">Belongs to the MS4A family.</text>
</comment>
<organism evidence="7 8">
    <name type="scientific">Hipposideros armiger</name>
    <name type="common">Great Himalayan leaf-nosed bat</name>
    <dbReference type="NCBI Taxonomy" id="186990"/>
    <lineage>
        <taxon>Eukaryota</taxon>
        <taxon>Metazoa</taxon>
        <taxon>Chordata</taxon>
        <taxon>Craniata</taxon>
        <taxon>Vertebrata</taxon>
        <taxon>Euteleostomi</taxon>
        <taxon>Mammalia</taxon>
        <taxon>Eutheria</taxon>
        <taxon>Laurasiatheria</taxon>
        <taxon>Chiroptera</taxon>
        <taxon>Yinpterochiroptera</taxon>
        <taxon>Rhinolophoidea</taxon>
        <taxon>Hipposideridae</taxon>
        <taxon>Hipposideros</taxon>
    </lineage>
</organism>
<evidence type="ECO:0000256" key="6">
    <source>
        <dbReference type="SAM" id="Phobius"/>
    </source>
</evidence>
<dbReference type="PANTHER" id="PTHR23320:SF54">
    <property type="entry name" value="MEMBRANE-SPANNING 4-DOMAINS SUBFAMILY A MEMBER 5"/>
    <property type="match status" value="1"/>
</dbReference>
<dbReference type="KEGG" id="hai:109390029"/>
<evidence type="ECO:0000256" key="1">
    <source>
        <dbReference type="ARBA" id="ARBA00004141"/>
    </source>
</evidence>
<dbReference type="GeneID" id="109390029"/>
<evidence type="ECO:0000313" key="8">
    <source>
        <dbReference type="RefSeq" id="XP_019511565.1"/>
    </source>
</evidence>
<gene>
    <name evidence="8" type="primary">LOC109390029</name>
</gene>
<reference evidence="8" key="1">
    <citation type="submission" date="2025-08" db="UniProtKB">
        <authorList>
            <consortium name="RefSeq"/>
        </authorList>
    </citation>
    <scope>IDENTIFICATION</scope>
    <source>
        <tissue evidence="8">Muscle</tissue>
    </source>
</reference>
<keyword evidence="7" id="KW-1185">Reference proteome</keyword>
<keyword evidence="4 6" id="KW-1133">Transmembrane helix</keyword>
<dbReference type="AlphaFoldDB" id="A0A8B7SI17"/>
<proteinExistence type="inferred from homology"/>
<dbReference type="InterPro" id="IPR007237">
    <property type="entry name" value="CD20-like"/>
</dbReference>
<evidence type="ECO:0000256" key="2">
    <source>
        <dbReference type="ARBA" id="ARBA00009565"/>
    </source>
</evidence>
<dbReference type="PANTHER" id="PTHR23320">
    <property type="entry name" value="MEMBRANE-SPANNING 4-DOMAINS SUBFAMILY A MS4A -RELATED"/>
    <property type="match status" value="1"/>
</dbReference>